<dbReference type="InterPro" id="IPR040152">
    <property type="entry name" value="Atp25"/>
</dbReference>
<comment type="function">
    <text evidence="8">Mitochondrial mRNA stabilization factor.</text>
</comment>
<sequence length="752" mass="84929">MVVGRAALSPVGCTNCRLALLRAFIPNAGVSIRPPPRPTYPRLATHQLTCGRSFSTSHSWRSDLVQQRQLQNGSPDDGATLEAEPTPNEDEAPESTTSTPWYLQVETPQRASNPLLQRQQIPELPPDPPPLLQPILEHISIELGLDELIVFDLRKIDPPPALGANLLMILGTARSEKHLHVSADRFCRWLKTTHKLSPYADGLLGRGELKLKLRRKARRARLLSNVGSSETSNADDGIRTGWICVNVGTIDDGRGPTESFAGQEGYVGFGEEAGGAKIVIQMLTAEKREELDLEDLWGKMQRRQERKEERISRGQEALLTNQEVGPTSFNKERSSSDLPSSLSSSPFKPPTTKSNQKRRYHRQSISPEEGLEASQNSEYEGLDESSLEPNIRTPEIPPPERRADSAFSDPQDIQREGSKGHFGDTSKLIALRALVDHLKRLPSQDAIRALGNSVDDFDSTSFLSSFYQSYPLFPIADHWECRLAIVCHGITIRHPGYSKSHLRGLAKEMQSSLIDIPARVSVLIYKTLLFSNREDAGRPFLSEKSLRAAVDILELMSLRGHDFLTEEIRSDFLAAAVRASTCSDRHYRKLGVPRGGKGFQDLKLLLDRLLDKPPTLETELRIMHEHAEQRNWSGFEEHWRGFARDMRPRPKELYLAMFQRVAQRRHQAFVMRILRERVPEMVREEPAVQLDAELAEAVMECLLVAEPSVERMAMDESNHEREWVKLWRRCQRALQKENVEHSRSLSNPLLSS</sequence>
<keyword evidence="4 8" id="KW-0999">Mitochondrion inner membrane</keyword>
<dbReference type="GO" id="GO:0048255">
    <property type="term" value="P:mRNA stabilization"/>
    <property type="evidence" value="ECO:0007669"/>
    <property type="project" value="TreeGrafter"/>
</dbReference>
<evidence type="ECO:0000256" key="9">
    <source>
        <dbReference type="SAM" id="MobiDB-lite"/>
    </source>
</evidence>
<dbReference type="AlphaFoldDB" id="A0AAE0DLT5"/>
<dbReference type="Gene3D" id="3.30.460.10">
    <property type="entry name" value="Beta Polymerase, domain 2"/>
    <property type="match status" value="1"/>
</dbReference>
<dbReference type="EMBL" id="JASNWA010000006">
    <property type="protein sequence ID" value="KAK3174541.1"/>
    <property type="molecule type" value="Genomic_DNA"/>
</dbReference>
<proteinExistence type="inferred from homology"/>
<name>A0AAE0DLT5_9LECA</name>
<feature type="region of interest" description="Disordered" evidence="9">
    <location>
        <begin position="68"/>
        <end position="101"/>
    </location>
</feature>
<evidence type="ECO:0000256" key="1">
    <source>
        <dbReference type="ARBA" id="ARBA00003470"/>
    </source>
</evidence>
<comment type="function">
    <text evidence="1">Probable mitochondrial mRNA stabilization factor.</text>
</comment>
<comment type="similarity">
    <text evidence="3 8">Belongs to the ATP25 family.</text>
</comment>
<protein>
    <recommendedName>
        <fullName evidence="8">ATPase synthesis protein 25</fullName>
    </recommendedName>
</protein>
<accession>A0AAE0DLT5</accession>
<dbReference type="Proteomes" id="UP001276659">
    <property type="component" value="Unassembled WGS sequence"/>
</dbReference>
<dbReference type="PANTHER" id="PTHR28087:SF1">
    <property type="entry name" value="ATPASE SYNTHESIS PROTEIN 25, MITOCHONDRIAL"/>
    <property type="match status" value="1"/>
</dbReference>
<comment type="subcellular location">
    <subcellularLocation>
        <location evidence="2 8">Mitochondrion inner membrane</location>
        <topology evidence="2 8">Peripheral membrane protein</topology>
        <orientation evidence="2 8">Matrix side</orientation>
    </subcellularLocation>
</comment>
<reference evidence="10" key="1">
    <citation type="submission" date="2022-11" db="EMBL/GenBank/DDBJ databases">
        <title>Chromosomal genome sequence assembly and mating type (MAT) locus characterization of the leprose asexual lichenized fungus Lepraria neglecta (Nyl.) Erichsen.</title>
        <authorList>
            <person name="Allen J.L."/>
            <person name="Pfeffer B."/>
        </authorList>
    </citation>
    <scope>NUCLEOTIDE SEQUENCE</scope>
    <source>
        <strain evidence="10">Allen 5258</strain>
    </source>
</reference>
<dbReference type="GO" id="GO:0140053">
    <property type="term" value="P:mitochondrial gene expression"/>
    <property type="evidence" value="ECO:0007669"/>
    <property type="project" value="UniProtKB-UniRule"/>
</dbReference>
<evidence type="ECO:0000256" key="5">
    <source>
        <dbReference type="ARBA" id="ARBA00022946"/>
    </source>
</evidence>
<evidence type="ECO:0000256" key="6">
    <source>
        <dbReference type="ARBA" id="ARBA00023128"/>
    </source>
</evidence>
<feature type="compositionally biased region" description="Low complexity" evidence="9">
    <location>
        <begin position="336"/>
        <end position="354"/>
    </location>
</feature>
<evidence type="ECO:0000256" key="4">
    <source>
        <dbReference type="ARBA" id="ARBA00022792"/>
    </source>
</evidence>
<evidence type="ECO:0000313" key="10">
    <source>
        <dbReference type="EMBL" id="KAK3174541.1"/>
    </source>
</evidence>
<feature type="compositionally biased region" description="Polar residues" evidence="9">
    <location>
        <begin position="318"/>
        <end position="329"/>
    </location>
</feature>
<feature type="compositionally biased region" description="Basic and acidic residues" evidence="9">
    <location>
        <begin position="302"/>
        <end position="313"/>
    </location>
</feature>
<feature type="compositionally biased region" description="Basic and acidic residues" evidence="9">
    <location>
        <begin position="412"/>
        <end position="421"/>
    </location>
</feature>
<evidence type="ECO:0000313" key="11">
    <source>
        <dbReference type="Proteomes" id="UP001276659"/>
    </source>
</evidence>
<evidence type="ECO:0000256" key="3">
    <source>
        <dbReference type="ARBA" id="ARBA00010787"/>
    </source>
</evidence>
<dbReference type="FunFam" id="3.30.460.10:FF:000044">
    <property type="entry name" value="ATPase synthesis protein 25, mitochondrial"/>
    <property type="match status" value="1"/>
</dbReference>
<keyword evidence="5 8" id="KW-0809">Transit peptide</keyword>
<keyword evidence="11" id="KW-1185">Reference proteome</keyword>
<feature type="region of interest" description="Disordered" evidence="9">
    <location>
        <begin position="301"/>
        <end position="421"/>
    </location>
</feature>
<dbReference type="InterPro" id="IPR043519">
    <property type="entry name" value="NT_sf"/>
</dbReference>
<comment type="caution">
    <text evidence="10">The sequence shown here is derived from an EMBL/GenBank/DDBJ whole genome shotgun (WGS) entry which is preliminary data.</text>
</comment>
<evidence type="ECO:0000256" key="8">
    <source>
        <dbReference type="RuleBase" id="RU367062"/>
    </source>
</evidence>
<keyword evidence="6 8" id="KW-0496">Mitochondrion</keyword>
<evidence type="ECO:0000256" key="2">
    <source>
        <dbReference type="ARBA" id="ARBA00004443"/>
    </source>
</evidence>
<keyword evidence="7 8" id="KW-0472">Membrane</keyword>
<evidence type="ECO:0000256" key="7">
    <source>
        <dbReference type="ARBA" id="ARBA00023136"/>
    </source>
</evidence>
<dbReference type="GO" id="GO:0005743">
    <property type="term" value="C:mitochondrial inner membrane"/>
    <property type="evidence" value="ECO:0007669"/>
    <property type="project" value="UniProtKB-SubCell"/>
</dbReference>
<gene>
    <name evidence="10" type="ORF">OEA41_001787</name>
</gene>
<dbReference type="PANTHER" id="PTHR28087">
    <property type="entry name" value="ATPASE SYNTHESIS PROTEIN 25, MITOCHONDRIAL"/>
    <property type="match status" value="1"/>
</dbReference>
<organism evidence="10 11">
    <name type="scientific">Lepraria neglecta</name>
    <dbReference type="NCBI Taxonomy" id="209136"/>
    <lineage>
        <taxon>Eukaryota</taxon>
        <taxon>Fungi</taxon>
        <taxon>Dikarya</taxon>
        <taxon>Ascomycota</taxon>
        <taxon>Pezizomycotina</taxon>
        <taxon>Lecanoromycetes</taxon>
        <taxon>OSLEUM clade</taxon>
        <taxon>Lecanoromycetidae</taxon>
        <taxon>Lecanorales</taxon>
        <taxon>Lecanorineae</taxon>
        <taxon>Stereocaulaceae</taxon>
        <taxon>Lepraria</taxon>
    </lineage>
</organism>